<keyword evidence="15" id="KW-0472">Membrane</keyword>
<dbReference type="InterPro" id="IPR000014">
    <property type="entry name" value="PAS"/>
</dbReference>
<dbReference type="InterPro" id="IPR004358">
    <property type="entry name" value="Sig_transdc_His_kin-like_C"/>
</dbReference>
<comment type="subunit">
    <text evidence="17">At low DSF concentrations, interacts with RpfF.</text>
</comment>
<dbReference type="Pfam" id="PF08447">
    <property type="entry name" value="PAS_3"/>
    <property type="match status" value="1"/>
</dbReference>
<dbReference type="PROSITE" id="PS50110">
    <property type="entry name" value="RESPONSE_REGULATORY"/>
    <property type="match status" value="1"/>
</dbReference>
<evidence type="ECO:0000256" key="1">
    <source>
        <dbReference type="ARBA" id="ARBA00000085"/>
    </source>
</evidence>
<evidence type="ECO:0000259" key="26">
    <source>
        <dbReference type="PROSITE" id="PS50113"/>
    </source>
</evidence>
<dbReference type="CDD" id="cd00130">
    <property type="entry name" value="PAS"/>
    <property type="match status" value="1"/>
</dbReference>
<evidence type="ECO:0000256" key="13">
    <source>
        <dbReference type="ARBA" id="ARBA00022989"/>
    </source>
</evidence>
<evidence type="ECO:0000259" key="24">
    <source>
        <dbReference type="PROSITE" id="PS50110"/>
    </source>
</evidence>
<dbReference type="PROSITE" id="PS50112">
    <property type="entry name" value="PAS"/>
    <property type="match status" value="1"/>
</dbReference>
<dbReference type="PANTHER" id="PTHR45339">
    <property type="entry name" value="HYBRID SIGNAL TRANSDUCTION HISTIDINE KINASE J"/>
    <property type="match status" value="1"/>
</dbReference>
<dbReference type="InterPro" id="IPR003661">
    <property type="entry name" value="HisK_dim/P_dom"/>
</dbReference>
<keyword evidence="13" id="KW-1133">Transmembrane helix</keyword>
<dbReference type="Gene3D" id="3.30.450.20">
    <property type="entry name" value="PAS domain"/>
    <property type="match status" value="1"/>
</dbReference>
<dbReference type="EC" id="2.7.13.3" evidence="4"/>
<evidence type="ECO:0000256" key="18">
    <source>
        <dbReference type="ARBA" id="ARBA00068150"/>
    </source>
</evidence>
<dbReference type="OrthoDB" id="9811620at2"/>
<dbReference type="SUPFAM" id="SSF47226">
    <property type="entry name" value="Histidine-containing phosphotransfer domain, HPT domain"/>
    <property type="match status" value="1"/>
</dbReference>
<evidence type="ECO:0000256" key="20">
    <source>
        <dbReference type="PROSITE-ProRule" id="PRU00110"/>
    </source>
</evidence>
<dbReference type="SMART" id="SM00086">
    <property type="entry name" value="PAC"/>
    <property type="match status" value="1"/>
</dbReference>
<dbReference type="Gene3D" id="1.20.120.160">
    <property type="entry name" value="HPT domain"/>
    <property type="match status" value="1"/>
</dbReference>
<feature type="domain" description="Histidine kinase" evidence="23">
    <location>
        <begin position="308"/>
        <end position="529"/>
    </location>
</feature>
<comment type="subcellular location">
    <subcellularLocation>
        <location evidence="2">Cell membrane</location>
        <topology evidence="2">Multi-pass membrane protein</topology>
    </subcellularLocation>
</comment>
<keyword evidence="14" id="KW-0902">Two-component regulatory system</keyword>
<keyword evidence="12" id="KW-0067">ATP-binding</keyword>
<keyword evidence="11" id="KW-0418">Kinase</keyword>
<evidence type="ECO:0000256" key="6">
    <source>
        <dbReference type="ARBA" id="ARBA00022475"/>
    </source>
</evidence>
<evidence type="ECO:0000256" key="21">
    <source>
        <dbReference type="PROSITE-ProRule" id="PRU00169"/>
    </source>
</evidence>
<organism evidence="28 29">
    <name type="scientific">Heliorestis acidaminivorans</name>
    <dbReference type="NCBI Taxonomy" id="553427"/>
    <lineage>
        <taxon>Bacteria</taxon>
        <taxon>Bacillati</taxon>
        <taxon>Bacillota</taxon>
        <taxon>Clostridia</taxon>
        <taxon>Eubacteriales</taxon>
        <taxon>Heliobacteriaceae</taxon>
        <taxon>Heliorestis</taxon>
    </lineage>
</organism>
<evidence type="ECO:0000256" key="14">
    <source>
        <dbReference type="ARBA" id="ARBA00023012"/>
    </source>
</evidence>
<comment type="function">
    <text evidence="16">May play the central regulatory role in sporulation. It may be an element of the effector pathway responsible for the activation of sporulation genes in response to nutritional stress. Spo0A may act in concert with spo0H (a sigma factor) to control the expression of some genes that are critical to the sporulation process.</text>
</comment>
<dbReference type="Pfam" id="PF00072">
    <property type="entry name" value="Response_reg"/>
    <property type="match status" value="1"/>
</dbReference>
<dbReference type="SMART" id="SM00073">
    <property type="entry name" value="HPT"/>
    <property type="match status" value="1"/>
</dbReference>
<dbReference type="InterPro" id="IPR003594">
    <property type="entry name" value="HATPase_dom"/>
</dbReference>
<dbReference type="InterPro" id="IPR011006">
    <property type="entry name" value="CheY-like_superfamily"/>
</dbReference>
<dbReference type="InterPro" id="IPR035965">
    <property type="entry name" value="PAS-like_dom_sf"/>
</dbReference>
<keyword evidence="7 21" id="KW-0597">Phosphoprotein</keyword>
<dbReference type="InterPro" id="IPR036890">
    <property type="entry name" value="HATPase_C_sf"/>
</dbReference>
<dbReference type="SUPFAM" id="SSF55874">
    <property type="entry name" value="ATPase domain of HSP90 chaperone/DNA topoisomerase II/histidine kinase"/>
    <property type="match status" value="1"/>
</dbReference>
<feature type="domain" description="Response regulatory" evidence="24">
    <location>
        <begin position="563"/>
        <end position="681"/>
    </location>
</feature>
<dbReference type="GO" id="GO:0005524">
    <property type="term" value="F:ATP binding"/>
    <property type="evidence" value="ECO:0007669"/>
    <property type="project" value="UniProtKB-KW"/>
</dbReference>
<evidence type="ECO:0000256" key="5">
    <source>
        <dbReference type="ARBA" id="ARBA00018672"/>
    </source>
</evidence>
<dbReference type="FunFam" id="3.30.565.10:FF:000010">
    <property type="entry name" value="Sensor histidine kinase RcsC"/>
    <property type="match status" value="1"/>
</dbReference>
<dbReference type="PROSITE" id="PS50109">
    <property type="entry name" value="HIS_KIN"/>
    <property type="match status" value="1"/>
</dbReference>
<dbReference type="SUPFAM" id="SSF52172">
    <property type="entry name" value="CheY-like"/>
    <property type="match status" value="1"/>
</dbReference>
<dbReference type="SUPFAM" id="SSF47384">
    <property type="entry name" value="Homodimeric domain of signal transducing histidine kinase"/>
    <property type="match status" value="1"/>
</dbReference>
<dbReference type="Gene3D" id="3.40.50.2300">
    <property type="match status" value="1"/>
</dbReference>
<dbReference type="InterPro" id="IPR013655">
    <property type="entry name" value="PAS_fold_3"/>
</dbReference>
<dbReference type="InterPro" id="IPR036097">
    <property type="entry name" value="HisK_dim/P_sf"/>
</dbReference>
<dbReference type="PROSITE" id="PS50113">
    <property type="entry name" value="PAC"/>
    <property type="match status" value="1"/>
</dbReference>
<dbReference type="Pfam" id="PF00512">
    <property type="entry name" value="HisKA"/>
    <property type="match status" value="1"/>
</dbReference>
<gene>
    <name evidence="28" type="ORF">F9B85_05325</name>
</gene>
<evidence type="ECO:0000256" key="11">
    <source>
        <dbReference type="ARBA" id="ARBA00022777"/>
    </source>
</evidence>
<evidence type="ECO:0000256" key="16">
    <source>
        <dbReference type="ARBA" id="ARBA00024867"/>
    </source>
</evidence>
<dbReference type="InterPro" id="IPR001610">
    <property type="entry name" value="PAC"/>
</dbReference>
<dbReference type="CDD" id="cd00082">
    <property type="entry name" value="HisKA"/>
    <property type="match status" value="1"/>
</dbReference>
<dbReference type="PRINTS" id="PR00344">
    <property type="entry name" value="BCTRLSENSOR"/>
</dbReference>
<comment type="caution">
    <text evidence="28">The sequence shown here is derived from an EMBL/GenBank/DDBJ whole genome shotgun (WGS) entry which is preliminary data.</text>
</comment>
<evidence type="ECO:0000256" key="7">
    <source>
        <dbReference type="ARBA" id="ARBA00022553"/>
    </source>
</evidence>
<feature type="coiled-coil region" evidence="22">
    <location>
        <begin position="136"/>
        <end position="163"/>
    </location>
</feature>
<comment type="catalytic activity">
    <reaction evidence="1">
        <text>ATP + protein L-histidine = ADP + protein N-phospho-L-histidine.</text>
        <dbReference type="EC" id="2.7.13.3"/>
    </reaction>
</comment>
<evidence type="ECO:0000259" key="25">
    <source>
        <dbReference type="PROSITE" id="PS50112"/>
    </source>
</evidence>
<keyword evidence="6" id="KW-1003">Cell membrane</keyword>
<dbReference type="Gene3D" id="1.10.287.130">
    <property type="match status" value="1"/>
</dbReference>
<dbReference type="InterPro" id="IPR001789">
    <property type="entry name" value="Sig_transdc_resp-reg_receiver"/>
</dbReference>
<dbReference type="Pfam" id="PF01627">
    <property type="entry name" value="Hpt"/>
    <property type="match status" value="1"/>
</dbReference>
<dbReference type="FunFam" id="1.10.287.130:FF:000002">
    <property type="entry name" value="Two-component osmosensing histidine kinase"/>
    <property type="match status" value="1"/>
</dbReference>
<dbReference type="Gene3D" id="3.30.565.10">
    <property type="entry name" value="Histidine kinase-like ATPase, C-terminal domain"/>
    <property type="match status" value="1"/>
</dbReference>
<dbReference type="SMART" id="SM00387">
    <property type="entry name" value="HATPase_c"/>
    <property type="match status" value="1"/>
</dbReference>
<dbReference type="SMART" id="SM00091">
    <property type="entry name" value="PAS"/>
    <property type="match status" value="1"/>
</dbReference>
<feature type="domain" description="HPt" evidence="27">
    <location>
        <begin position="749"/>
        <end position="846"/>
    </location>
</feature>
<dbReference type="SUPFAM" id="SSF55785">
    <property type="entry name" value="PYP-like sensor domain (PAS domain)"/>
    <property type="match status" value="1"/>
</dbReference>
<dbReference type="NCBIfam" id="TIGR00229">
    <property type="entry name" value="sensory_box"/>
    <property type="match status" value="1"/>
</dbReference>
<dbReference type="InterPro" id="IPR000700">
    <property type="entry name" value="PAS-assoc_C"/>
</dbReference>
<dbReference type="SMART" id="SM00448">
    <property type="entry name" value="REC"/>
    <property type="match status" value="1"/>
</dbReference>
<feature type="modified residue" description="4-aspartylphosphate" evidence="21">
    <location>
        <position position="612"/>
    </location>
</feature>
<evidence type="ECO:0000256" key="10">
    <source>
        <dbReference type="ARBA" id="ARBA00022741"/>
    </source>
</evidence>
<evidence type="ECO:0000313" key="29">
    <source>
        <dbReference type="Proteomes" id="UP000468766"/>
    </source>
</evidence>
<evidence type="ECO:0000256" key="2">
    <source>
        <dbReference type="ARBA" id="ARBA00004651"/>
    </source>
</evidence>
<dbReference type="GO" id="GO:0000155">
    <property type="term" value="F:phosphorelay sensor kinase activity"/>
    <property type="evidence" value="ECO:0007669"/>
    <property type="project" value="InterPro"/>
</dbReference>
<evidence type="ECO:0000259" key="27">
    <source>
        <dbReference type="PROSITE" id="PS50894"/>
    </source>
</evidence>
<protein>
    <recommendedName>
        <fullName evidence="19">Circadian input-output histidine kinase CikA</fullName>
        <ecNumber evidence="4">2.7.13.3</ecNumber>
    </recommendedName>
    <alternativeName>
        <fullName evidence="18">Sensory/regulatory protein RpfC</fullName>
    </alternativeName>
    <alternativeName>
        <fullName evidence="5">Stage 0 sporulation protein A homolog</fullName>
    </alternativeName>
</protein>
<evidence type="ECO:0000259" key="23">
    <source>
        <dbReference type="PROSITE" id="PS50109"/>
    </source>
</evidence>
<dbReference type="GO" id="GO:0005886">
    <property type="term" value="C:plasma membrane"/>
    <property type="evidence" value="ECO:0007669"/>
    <property type="project" value="UniProtKB-SubCell"/>
</dbReference>
<proteinExistence type="inferred from homology"/>
<dbReference type="PROSITE" id="PS50894">
    <property type="entry name" value="HPT"/>
    <property type="match status" value="1"/>
</dbReference>
<dbReference type="Pfam" id="PF02518">
    <property type="entry name" value="HATPase_c"/>
    <property type="match status" value="1"/>
</dbReference>
<accession>A0A6I0EV44</accession>
<reference evidence="28 29" key="1">
    <citation type="submission" date="2019-10" db="EMBL/GenBank/DDBJ databases">
        <title>Whole-genome sequence of the extremophile Heliorestis acidaminivorans DSM 24790.</title>
        <authorList>
            <person name="Kyndt J.A."/>
            <person name="Meyer T.E."/>
        </authorList>
    </citation>
    <scope>NUCLEOTIDE SEQUENCE [LARGE SCALE GENOMIC DNA]</scope>
    <source>
        <strain evidence="28 29">DSM 24790</strain>
    </source>
</reference>
<dbReference type="InterPro" id="IPR005467">
    <property type="entry name" value="His_kinase_dom"/>
</dbReference>
<dbReference type="CDD" id="cd17546">
    <property type="entry name" value="REC_hyHK_CKI1_RcsC-like"/>
    <property type="match status" value="1"/>
</dbReference>
<evidence type="ECO:0000256" key="22">
    <source>
        <dbReference type="SAM" id="Coils"/>
    </source>
</evidence>
<evidence type="ECO:0000313" key="28">
    <source>
        <dbReference type="EMBL" id="KAB2953334.1"/>
    </source>
</evidence>
<evidence type="ECO:0000256" key="17">
    <source>
        <dbReference type="ARBA" id="ARBA00064003"/>
    </source>
</evidence>
<evidence type="ECO:0000256" key="15">
    <source>
        <dbReference type="ARBA" id="ARBA00023136"/>
    </source>
</evidence>
<comment type="similarity">
    <text evidence="3">In the N-terminal section; belongs to the phytochrome family.</text>
</comment>
<evidence type="ECO:0000256" key="19">
    <source>
        <dbReference type="ARBA" id="ARBA00074306"/>
    </source>
</evidence>
<feature type="domain" description="PAS" evidence="25">
    <location>
        <begin position="164"/>
        <end position="235"/>
    </location>
</feature>
<dbReference type="InterPro" id="IPR008207">
    <property type="entry name" value="Sig_transdc_His_kin_Hpt_dom"/>
</dbReference>
<evidence type="ECO:0000256" key="3">
    <source>
        <dbReference type="ARBA" id="ARBA00006402"/>
    </source>
</evidence>
<dbReference type="SMART" id="SM00388">
    <property type="entry name" value="HisKA"/>
    <property type="match status" value="1"/>
</dbReference>
<dbReference type="AlphaFoldDB" id="A0A6I0EV44"/>
<dbReference type="EMBL" id="WBXO01000003">
    <property type="protein sequence ID" value="KAB2953334.1"/>
    <property type="molecule type" value="Genomic_DNA"/>
</dbReference>
<evidence type="ECO:0000256" key="9">
    <source>
        <dbReference type="ARBA" id="ARBA00022692"/>
    </source>
</evidence>
<keyword evidence="22" id="KW-0175">Coiled coil</keyword>
<dbReference type="PANTHER" id="PTHR45339:SF1">
    <property type="entry name" value="HYBRID SIGNAL TRANSDUCTION HISTIDINE KINASE J"/>
    <property type="match status" value="1"/>
</dbReference>
<keyword evidence="8" id="KW-0808">Transferase</keyword>
<keyword evidence="9" id="KW-0812">Transmembrane</keyword>
<feature type="modified residue" description="Phosphohistidine" evidence="20">
    <location>
        <position position="788"/>
    </location>
</feature>
<evidence type="ECO:0000256" key="4">
    <source>
        <dbReference type="ARBA" id="ARBA00012438"/>
    </source>
</evidence>
<dbReference type="CDD" id="cd16922">
    <property type="entry name" value="HATPase_EvgS-ArcB-TorS-like"/>
    <property type="match status" value="1"/>
</dbReference>
<keyword evidence="10" id="KW-0547">Nucleotide-binding</keyword>
<evidence type="ECO:0000256" key="8">
    <source>
        <dbReference type="ARBA" id="ARBA00022679"/>
    </source>
</evidence>
<name>A0A6I0EV44_9FIRM</name>
<evidence type="ECO:0000256" key="12">
    <source>
        <dbReference type="ARBA" id="ARBA00022840"/>
    </source>
</evidence>
<dbReference type="Proteomes" id="UP000468766">
    <property type="component" value="Unassembled WGS sequence"/>
</dbReference>
<feature type="domain" description="PAC" evidence="26">
    <location>
        <begin position="237"/>
        <end position="290"/>
    </location>
</feature>
<sequence>MSQEESAGISVVCDFNGIVLRIVRDELALNITEGQPFSDIVTNESVDKAENFLSMLRLQGAVFDWEFYVNVSNKPKLIYFAGGSTEGRFLIVGSQSRSGIIRFYGEMMKINNEQTTALRSALKNLSLQATMQALRDKELYDELTRLNNELITLQRRLAKKLETSEERYHLLAEHSSDLISRHSAEGIFLYASPASKALLGYDPAEMLGHSVYEYYHPRDLEEYSRKIIAKELGAERYPVQYRMRKKDGTYIWFETTNQAVCHPDTGEVHEIIAVSRDITERKNAEVELRSAKETAELASQAKSVFLATMSHEIRTPLHGIIGMTEVLNDLNSEEEQKGYINIIRDSANLLLAIINDVLDFSKIEAEKMELELYAFDLKALLDDIVNILSTKAKSKELILNYHYDKQAPKVIRGDGRRLHQIIMNLMSNAMKFTSQGAISLRVYLQRQDRYFSTIRFEVIDTGIGIPEEVQQKLFNPFTQADSSTTRKFGGTGLGLAITKRLVEMMGGQIGVYSKEKEGATFWVVIPFLLHNEEDVLEEIENGQAEKISDHLEENLCELTKGRTFLLAEDNKVNQKLAMIQLKKLGVKVHIANNGREAVEALAKNQYDMVLMDCQMPVMDGYEATEMIRQMEVLTGRYTPIIAVTARALAGDREQCIRCGMDDYISKPVKMEDLRRILVQWLRVDKNKVSENTQISEGSIDDKRVSEEAKEHLMSSSSQDGYGDGKDWKVDEILELRSLREINELAMDSEPEFLGQVIQMYLEDTLPRLDSLREAVSKKDSYVLEKVAHSMKSSSASLGAIYLAEQCAKMEKMGRQKIEEGLDETLEEILKAFQKAQWALQEVASGAQKL</sequence>
<keyword evidence="29" id="KW-1185">Reference proteome</keyword>
<dbReference type="RefSeq" id="WP_151619286.1">
    <property type="nucleotide sequence ID" value="NZ_WBXO01000003.1"/>
</dbReference>
<dbReference type="InterPro" id="IPR036641">
    <property type="entry name" value="HPT_dom_sf"/>
</dbReference>